<organism evidence="3 4">
    <name type="scientific">Candidatus Nitrospira nitrificans</name>
    <dbReference type="NCBI Taxonomy" id="1742973"/>
    <lineage>
        <taxon>Bacteria</taxon>
        <taxon>Pseudomonadati</taxon>
        <taxon>Nitrospirota</taxon>
        <taxon>Nitrospiria</taxon>
        <taxon>Nitrospirales</taxon>
        <taxon>Nitrospiraceae</taxon>
        <taxon>Nitrospira</taxon>
    </lineage>
</organism>
<protein>
    <recommendedName>
        <fullName evidence="2">STAS domain-containing protein</fullName>
    </recommendedName>
</protein>
<dbReference type="InterPro" id="IPR036513">
    <property type="entry name" value="STAS_dom_sf"/>
</dbReference>
<dbReference type="EMBL" id="CZPZ01000001">
    <property type="protein sequence ID" value="CUS31495.1"/>
    <property type="molecule type" value="Genomic_DNA"/>
</dbReference>
<dbReference type="PROSITE" id="PS50801">
    <property type="entry name" value="STAS"/>
    <property type="match status" value="1"/>
</dbReference>
<evidence type="ECO:0000256" key="1">
    <source>
        <dbReference type="SAM" id="MobiDB-lite"/>
    </source>
</evidence>
<dbReference type="InterPro" id="IPR002645">
    <property type="entry name" value="STAS_dom"/>
</dbReference>
<evidence type="ECO:0000313" key="4">
    <source>
        <dbReference type="Proteomes" id="UP000198736"/>
    </source>
</evidence>
<feature type="region of interest" description="Disordered" evidence="1">
    <location>
        <begin position="1"/>
        <end position="24"/>
    </location>
</feature>
<gene>
    <name evidence="3" type="ORF">COMA2_10136</name>
</gene>
<proteinExistence type="predicted"/>
<keyword evidence="4" id="KW-1185">Reference proteome</keyword>
<dbReference type="PANTHER" id="PTHR35849:SF2">
    <property type="entry name" value="BLR2341 PROTEIN"/>
    <property type="match status" value="1"/>
</dbReference>
<reference evidence="4" key="1">
    <citation type="submission" date="2015-10" db="EMBL/GenBank/DDBJ databases">
        <authorList>
            <person name="Luecker S."/>
            <person name="Luecker S."/>
        </authorList>
    </citation>
    <scope>NUCLEOTIDE SEQUENCE [LARGE SCALE GENOMIC DNA]</scope>
</reference>
<dbReference type="InterPro" id="IPR052746">
    <property type="entry name" value="MlaB_ABC_Transporter"/>
</dbReference>
<feature type="domain" description="STAS" evidence="2">
    <location>
        <begin position="25"/>
        <end position="100"/>
    </location>
</feature>
<dbReference type="Gene3D" id="3.30.750.24">
    <property type="entry name" value="STAS domain"/>
    <property type="match status" value="1"/>
</dbReference>
<accession>A0A0S4L1R7</accession>
<dbReference type="Pfam" id="PF13466">
    <property type="entry name" value="STAS_2"/>
    <property type="match status" value="1"/>
</dbReference>
<dbReference type="RefSeq" id="WP_175304296.1">
    <property type="nucleotide sequence ID" value="NZ_CZPZ01000001.1"/>
</dbReference>
<dbReference type="STRING" id="1742973.COMA2_10136"/>
<name>A0A0S4L1R7_9BACT</name>
<dbReference type="InterPro" id="IPR058548">
    <property type="entry name" value="MlaB-like_STAS"/>
</dbReference>
<dbReference type="AlphaFoldDB" id="A0A0S4L1R7"/>
<feature type="compositionally biased region" description="Polar residues" evidence="1">
    <location>
        <begin position="1"/>
        <end position="15"/>
    </location>
</feature>
<dbReference type="SUPFAM" id="SSF52091">
    <property type="entry name" value="SpoIIaa-like"/>
    <property type="match status" value="1"/>
</dbReference>
<evidence type="ECO:0000259" key="2">
    <source>
        <dbReference type="PROSITE" id="PS50801"/>
    </source>
</evidence>
<evidence type="ECO:0000313" key="3">
    <source>
        <dbReference type="EMBL" id="CUS31495.1"/>
    </source>
</evidence>
<dbReference type="PANTHER" id="PTHR35849">
    <property type="entry name" value="BLR2341 PROTEIN"/>
    <property type="match status" value="1"/>
</dbReference>
<sequence>MTTESSSPQPSQAEDQNPRHLAPKGDITIFEADEFKDSLAKLFTNDGLVSVDLSAVARVDTAAIQLLLAAKKQNRMFVSGISESLQTRLHQLGFTGSLSE</sequence>
<dbReference type="CDD" id="cd07043">
    <property type="entry name" value="STAS_anti-anti-sigma_factors"/>
    <property type="match status" value="1"/>
</dbReference>
<dbReference type="Proteomes" id="UP000198736">
    <property type="component" value="Unassembled WGS sequence"/>
</dbReference>